<dbReference type="InterPro" id="IPR013921">
    <property type="entry name" value="Mediator_Med20"/>
</dbReference>
<dbReference type="Pfam" id="PF08612">
    <property type="entry name" value="Med20"/>
    <property type="match status" value="1"/>
</dbReference>
<keyword evidence="4" id="KW-0805">Transcription regulation</keyword>
<dbReference type="AlphaFoldDB" id="A0AAV9XQ19"/>
<proteinExistence type="inferred from homology"/>
<organism evidence="6 7">
    <name type="scientific">Orbilia ellipsospora</name>
    <dbReference type="NCBI Taxonomy" id="2528407"/>
    <lineage>
        <taxon>Eukaryota</taxon>
        <taxon>Fungi</taxon>
        <taxon>Dikarya</taxon>
        <taxon>Ascomycota</taxon>
        <taxon>Pezizomycotina</taxon>
        <taxon>Orbiliomycetes</taxon>
        <taxon>Orbiliales</taxon>
        <taxon>Orbiliaceae</taxon>
        <taxon>Orbilia</taxon>
    </lineage>
</organism>
<evidence type="ECO:0000256" key="4">
    <source>
        <dbReference type="RuleBase" id="RU364152"/>
    </source>
</evidence>
<dbReference type="EMBL" id="JAVHJO010000001">
    <property type="protein sequence ID" value="KAK6543900.1"/>
    <property type="molecule type" value="Genomic_DNA"/>
</dbReference>
<comment type="similarity">
    <text evidence="2 4">Belongs to the Mediator complex subunit 20 family.</text>
</comment>
<sequence>MPVTGLYFCPDSGTTQAPATAIIDRLSKRYQPVLTTKFSLEHRLLREHGLPTPTPTTSTPTSTTAPNLPSAASASTNNSTGAAGGGAAQGRPDQPRFMQYLDLSHHPGKRFCLVDKTIVTLDPDFDQILTSKLQSLWGMRQTLKADGSGFDLEDFRIKVATLTQGSMLKGVLVEVEYLPASTLEQGEAVIRDFIDQLELPSGANVRLYFSQAVRSGDKEGEEREFSILDTGMQYMELLRLR</sequence>
<comment type="caution">
    <text evidence="6">The sequence shown here is derived from an EMBL/GenBank/DDBJ whole genome shotgun (WGS) entry which is preliminary data.</text>
</comment>
<evidence type="ECO:0000256" key="2">
    <source>
        <dbReference type="ARBA" id="ARBA00010743"/>
    </source>
</evidence>
<evidence type="ECO:0000313" key="7">
    <source>
        <dbReference type="Proteomes" id="UP001365542"/>
    </source>
</evidence>
<keyword evidence="4" id="KW-0804">Transcription</keyword>
<keyword evidence="3 4" id="KW-0539">Nucleus</keyword>
<evidence type="ECO:0000256" key="5">
    <source>
        <dbReference type="SAM" id="MobiDB-lite"/>
    </source>
</evidence>
<dbReference type="GO" id="GO:0003713">
    <property type="term" value="F:transcription coactivator activity"/>
    <property type="evidence" value="ECO:0007669"/>
    <property type="project" value="TreeGrafter"/>
</dbReference>
<dbReference type="PANTHER" id="PTHR12465:SF0">
    <property type="entry name" value="MEDIATOR OF RNA POLYMERASE II TRANSCRIPTION SUBUNIT 20"/>
    <property type="match status" value="1"/>
</dbReference>
<dbReference type="Gene3D" id="3.30.310.180">
    <property type="match status" value="1"/>
</dbReference>
<comment type="function">
    <text evidence="4">Component of the Mediator complex, a coactivator involved in the regulated transcription of nearly all RNA polymerase II-dependent genes. Mediator functions as a bridge to convey information from gene-specific regulatory proteins to the basal RNA polymerase II transcription machinery. Mediator is recruited to promoters by direct interactions with regulatory proteins and serves as a scaffold for the assembly of a functional preinitiation complex with RNA polymerase II and the general transcription factors.</text>
</comment>
<dbReference type="PANTHER" id="PTHR12465">
    <property type="entry name" value="UBIQUITIN SPECIFIC PROTEASE HOMOLOG 49"/>
    <property type="match status" value="1"/>
</dbReference>
<evidence type="ECO:0000256" key="3">
    <source>
        <dbReference type="ARBA" id="ARBA00023242"/>
    </source>
</evidence>
<evidence type="ECO:0000256" key="1">
    <source>
        <dbReference type="ARBA" id="ARBA00004123"/>
    </source>
</evidence>
<dbReference type="GO" id="GO:0016592">
    <property type="term" value="C:mediator complex"/>
    <property type="evidence" value="ECO:0007669"/>
    <property type="project" value="InterPro"/>
</dbReference>
<feature type="region of interest" description="Disordered" evidence="5">
    <location>
        <begin position="46"/>
        <end position="94"/>
    </location>
</feature>
<dbReference type="Proteomes" id="UP001365542">
    <property type="component" value="Unassembled WGS sequence"/>
</dbReference>
<dbReference type="GO" id="GO:0006357">
    <property type="term" value="P:regulation of transcription by RNA polymerase II"/>
    <property type="evidence" value="ECO:0007669"/>
    <property type="project" value="InterPro"/>
</dbReference>
<reference evidence="6 7" key="1">
    <citation type="submission" date="2019-10" db="EMBL/GenBank/DDBJ databases">
        <authorList>
            <person name="Palmer J.M."/>
        </authorList>
    </citation>
    <scope>NUCLEOTIDE SEQUENCE [LARGE SCALE GENOMIC DNA]</scope>
    <source>
        <strain evidence="6 7">TWF694</strain>
    </source>
</reference>
<evidence type="ECO:0000313" key="6">
    <source>
        <dbReference type="EMBL" id="KAK6543900.1"/>
    </source>
</evidence>
<name>A0AAV9XQ19_9PEZI</name>
<comment type="subcellular location">
    <subcellularLocation>
        <location evidence="1 4">Nucleus</location>
    </subcellularLocation>
</comment>
<feature type="compositionally biased region" description="Low complexity" evidence="5">
    <location>
        <begin position="55"/>
        <end position="81"/>
    </location>
</feature>
<keyword evidence="4" id="KW-0010">Activator</keyword>
<gene>
    <name evidence="4" type="primary">MED20</name>
    <name evidence="6" type="ORF">TWF694_000620</name>
</gene>
<protein>
    <recommendedName>
        <fullName evidence="4">Mediator of RNA polymerase II transcription subunit 20</fullName>
    </recommendedName>
    <alternativeName>
        <fullName evidence="4">Mediator complex subunit 20</fullName>
    </alternativeName>
</protein>
<comment type="subunit">
    <text evidence="4">Component of the Mediator complex.</text>
</comment>
<accession>A0AAV9XQ19</accession>
<keyword evidence="7" id="KW-1185">Reference proteome</keyword>